<keyword evidence="5 12" id="KW-0812">Transmembrane</keyword>
<evidence type="ECO:0000313" key="15">
    <source>
        <dbReference type="EMBL" id="ALO20970.1"/>
    </source>
</evidence>
<geneLocation type="chloroplast" evidence="15"/>
<feature type="transmembrane region" description="Helical" evidence="13">
    <location>
        <begin position="21"/>
        <end position="43"/>
    </location>
</feature>
<dbReference type="AlphaFoldDB" id="A0A0S2IAZ2"/>
<evidence type="ECO:0000256" key="12">
    <source>
        <dbReference type="HAMAP-Rule" id="MF_00643"/>
    </source>
</evidence>
<comment type="cofactor">
    <cofactor evidence="12">
        <name>heme b</name>
        <dbReference type="ChEBI" id="CHEBI:60344"/>
    </cofactor>
    <text evidence="12">With its partner (PsbE) binds heme. PSII binds additional chlorophylls, carotenoids and specific lipids.</text>
</comment>
<keyword evidence="15" id="KW-0934">Plastid</keyword>
<dbReference type="InterPro" id="IPR013081">
    <property type="entry name" value="PSII_cyt_b559_N"/>
</dbReference>
<dbReference type="SUPFAM" id="SSF161045">
    <property type="entry name" value="Cytochrome b559 subunits"/>
    <property type="match status" value="1"/>
</dbReference>
<evidence type="ECO:0000256" key="2">
    <source>
        <dbReference type="ARBA" id="ARBA00022448"/>
    </source>
</evidence>
<comment type="subunit">
    <text evidence="12">Heterodimer of an alpha subunit and a beta subunit. PSII is composed of 1 copy each of membrane proteins PsbA, PsbB, PsbC, PsbD, PsbE, PsbF, PsbH, PsbI, PsbJ, PsbK, PsbL, PsbM, PsbT, PsbX, PsbY, PsbZ, Psb30/Ycf12, at least 3 peripheral proteins of the oxygen-evolving complex and a large number of cofactors. It forms dimeric complexes.</text>
</comment>
<dbReference type="GO" id="GO:0020037">
    <property type="term" value="F:heme binding"/>
    <property type="evidence" value="ECO:0007669"/>
    <property type="project" value="InterPro"/>
</dbReference>
<comment type="function">
    <text evidence="12 13">This b-type cytochrome is tightly associated with the reaction center of photosystem II (PSII). PSII is a light-driven water:plastoquinone oxidoreductase that uses light energy to abstract electrons from H(2)O, generating O(2) and a proton gradient subsequently used for ATP formation. It consists of a core antenna complex that captures photons, and an electron transfer chain that converts photonic excitation into a charge separation.</text>
</comment>
<dbReference type="InterPro" id="IPR006216">
    <property type="entry name" value="PSII_cyt_b559_CS"/>
</dbReference>
<proteinExistence type="inferred from homology"/>
<accession>A0A0S2IAZ2</accession>
<dbReference type="GO" id="GO:0009539">
    <property type="term" value="C:photosystem II reaction center"/>
    <property type="evidence" value="ECO:0007669"/>
    <property type="project" value="InterPro"/>
</dbReference>
<keyword evidence="12" id="KW-0793">Thylakoid</keyword>
<evidence type="ECO:0000256" key="6">
    <source>
        <dbReference type="ARBA" id="ARBA00022723"/>
    </source>
</evidence>
<comment type="similarity">
    <text evidence="12 13">Belongs to the PsbE/PsbF family.</text>
</comment>
<dbReference type="GO" id="GO:0009055">
    <property type="term" value="F:electron transfer activity"/>
    <property type="evidence" value="ECO:0007669"/>
    <property type="project" value="UniProtKB-UniRule"/>
</dbReference>
<evidence type="ECO:0000256" key="11">
    <source>
        <dbReference type="ARBA" id="ARBA00023276"/>
    </source>
</evidence>
<dbReference type="GO" id="GO:0009767">
    <property type="term" value="P:photosynthetic electron transport chain"/>
    <property type="evidence" value="ECO:0007669"/>
    <property type="project" value="InterPro"/>
</dbReference>
<evidence type="ECO:0000256" key="13">
    <source>
        <dbReference type="RuleBase" id="RU004529"/>
    </source>
</evidence>
<evidence type="ECO:0000256" key="4">
    <source>
        <dbReference type="ARBA" id="ARBA00022617"/>
    </source>
</evidence>
<keyword evidence="4 12" id="KW-0349">Heme</keyword>
<keyword evidence="9 12" id="KW-0408">Iron</keyword>
<dbReference type="Pfam" id="PF00283">
    <property type="entry name" value="Cytochrom_B559"/>
    <property type="match status" value="1"/>
</dbReference>
<reference evidence="15" key="1">
    <citation type="journal article" date="2015" name="BMC Evol. Biol.">
        <title>Chloroplast phylogenomic analysis of chlorophyte green algae identifies a novel lineage sister to the Sphaeropleales (Chlorophyceae).</title>
        <authorList>
            <person name="Lemieux C."/>
            <person name="Vincent A.T."/>
            <person name="Labarre A."/>
            <person name="Otis C."/>
            <person name="Turmel M."/>
        </authorList>
    </citation>
    <scope>NUCLEOTIDE SEQUENCE</scope>
</reference>
<feature type="domain" description="Photosystem II cytochrome b559 N-terminal" evidence="14">
    <location>
        <begin position="8"/>
        <end position="35"/>
    </location>
</feature>
<keyword evidence="13 15" id="KW-0150">Chloroplast</keyword>
<evidence type="ECO:0000256" key="8">
    <source>
        <dbReference type="ARBA" id="ARBA00022989"/>
    </source>
</evidence>
<dbReference type="GO" id="GO:0009535">
    <property type="term" value="C:chloroplast thylakoid membrane"/>
    <property type="evidence" value="ECO:0007669"/>
    <property type="project" value="UniProtKB-SubCell"/>
</dbReference>
<dbReference type="HAMAP" id="MF_00643">
    <property type="entry name" value="PSII_PsbF"/>
    <property type="match status" value="1"/>
</dbReference>
<keyword evidence="10 12" id="KW-0472">Membrane</keyword>
<evidence type="ECO:0000259" key="14">
    <source>
        <dbReference type="Pfam" id="PF00283"/>
    </source>
</evidence>
<gene>
    <name evidence="12 15" type="primary">psbF</name>
</gene>
<evidence type="ECO:0000256" key="5">
    <source>
        <dbReference type="ARBA" id="ARBA00022692"/>
    </source>
</evidence>
<dbReference type="InterPro" id="IPR006241">
    <property type="entry name" value="PSII_cyt_b559_bsu"/>
</dbReference>
<keyword evidence="7 12" id="KW-0249">Electron transport</keyword>
<keyword evidence="3 12" id="KW-0602">Photosynthesis</keyword>
<name>A0A0S2IAZ2_9CHLO</name>
<comment type="subcellular location">
    <subcellularLocation>
        <location evidence="1">Membrane</location>
        <topology evidence="1">Single-pass membrane protein</topology>
    </subcellularLocation>
    <subcellularLocation>
        <location evidence="12 13">Plastid</location>
        <location evidence="12 13">Chloroplast thylakoid membrane</location>
        <topology evidence="12 13">Single-pass membrane protein</topology>
    </subcellularLocation>
</comment>
<dbReference type="GO" id="GO:0005506">
    <property type="term" value="F:iron ion binding"/>
    <property type="evidence" value="ECO:0007669"/>
    <property type="project" value="UniProtKB-UniRule"/>
</dbReference>
<dbReference type="NCBIfam" id="TIGR01333">
    <property type="entry name" value="cyt_b559_beta"/>
    <property type="match status" value="1"/>
</dbReference>
<evidence type="ECO:0000256" key="7">
    <source>
        <dbReference type="ARBA" id="ARBA00022982"/>
    </source>
</evidence>
<evidence type="ECO:0000256" key="9">
    <source>
        <dbReference type="ARBA" id="ARBA00023004"/>
    </source>
</evidence>
<organism evidence="15">
    <name type="scientific">Microglena monadina</name>
    <dbReference type="NCBI Taxonomy" id="47904"/>
    <lineage>
        <taxon>Eukaryota</taxon>
        <taxon>Viridiplantae</taxon>
        <taxon>Chlorophyta</taxon>
        <taxon>core chlorophytes</taxon>
        <taxon>Chlorophyceae</taxon>
        <taxon>CS clade</taxon>
        <taxon>Chlamydomonadales</taxon>
        <taxon>Chlamydomonadaceae</taxon>
        <taxon>Microglena</taxon>
    </lineage>
</organism>
<keyword evidence="8 12" id="KW-1133">Transmembrane helix</keyword>
<evidence type="ECO:0000256" key="10">
    <source>
        <dbReference type="ARBA" id="ARBA00023136"/>
    </source>
</evidence>
<sequence>MTIKRKSAEVITYPIFTFRWLAIHAIAVPTIFFLGSITAMQFISR</sequence>
<keyword evidence="11 12" id="KW-0604">Photosystem II</keyword>
<evidence type="ECO:0000256" key="3">
    <source>
        <dbReference type="ARBA" id="ARBA00022531"/>
    </source>
</evidence>
<keyword evidence="2 12" id="KW-0813">Transport</keyword>
<dbReference type="EMBL" id="KT624756">
    <property type="protein sequence ID" value="ALO20970.1"/>
    <property type="molecule type" value="Genomic_DNA"/>
</dbReference>
<dbReference type="PROSITE" id="PS00537">
    <property type="entry name" value="CYTOCHROME_B559"/>
    <property type="match status" value="1"/>
</dbReference>
<dbReference type="PIRSF" id="PIRSF000037">
    <property type="entry name" value="PsbF"/>
    <property type="match status" value="1"/>
</dbReference>
<protein>
    <recommendedName>
        <fullName evidence="12 13">Cytochrome b559 subunit beta</fullName>
    </recommendedName>
    <alternativeName>
        <fullName evidence="12 13">PSII reaction center subunit VI</fullName>
    </alternativeName>
</protein>
<keyword evidence="6 12" id="KW-0479">Metal-binding</keyword>
<feature type="binding site" description="axial binding residue" evidence="12">
    <location>
        <position position="24"/>
    </location>
    <ligand>
        <name>heme</name>
        <dbReference type="ChEBI" id="CHEBI:30413"/>
        <note>ligand shared with alpha subunit</note>
    </ligand>
    <ligandPart>
        <name>Fe</name>
        <dbReference type="ChEBI" id="CHEBI:18248"/>
    </ligandPart>
</feature>
<evidence type="ECO:0000256" key="1">
    <source>
        <dbReference type="ARBA" id="ARBA00004167"/>
    </source>
</evidence>